<reference evidence="11 12" key="1">
    <citation type="submission" date="2020-05" db="EMBL/GenBank/DDBJ databases">
        <authorList>
            <person name="Mo P."/>
        </authorList>
    </citation>
    <scope>NUCLEOTIDE SEQUENCE [LARGE SCALE GENOMIC DNA]</scope>
    <source>
        <strain evidence="11 12">Gen01</strain>
    </source>
</reference>
<evidence type="ECO:0000259" key="10">
    <source>
        <dbReference type="PROSITE" id="PS50263"/>
    </source>
</evidence>
<dbReference type="PANTHER" id="PTHR38686:SF1">
    <property type="entry name" value="APOLIPOPROTEIN N-ACYLTRANSFERASE"/>
    <property type="match status" value="1"/>
</dbReference>
<evidence type="ECO:0000256" key="1">
    <source>
        <dbReference type="ARBA" id="ARBA00004651"/>
    </source>
</evidence>
<dbReference type="Gene3D" id="3.60.110.10">
    <property type="entry name" value="Carbon-nitrogen hydrolase"/>
    <property type="match status" value="1"/>
</dbReference>
<dbReference type="InterPro" id="IPR036526">
    <property type="entry name" value="C-N_Hydrolase_sf"/>
</dbReference>
<feature type="domain" description="CN hydrolase" evidence="10">
    <location>
        <begin position="278"/>
        <end position="523"/>
    </location>
</feature>
<dbReference type="GO" id="GO:0005886">
    <property type="term" value="C:plasma membrane"/>
    <property type="evidence" value="ECO:0007669"/>
    <property type="project" value="UniProtKB-SubCell"/>
</dbReference>
<evidence type="ECO:0000256" key="2">
    <source>
        <dbReference type="ARBA" id="ARBA00022475"/>
    </source>
</evidence>
<dbReference type="PANTHER" id="PTHR38686">
    <property type="entry name" value="APOLIPOPROTEIN N-ACYLTRANSFERASE"/>
    <property type="match status" value="1"/>
</dbReference>
<evidence type="ECO:0000256" key="6">
    <source>
        <dbReference type="ARBA" id="ARBA00023136"/>
    </source>
</evidence>
<sequence>MRTSRPAPAAGPSPPASTSPAERSAARPPGGRPELLHAIVEAPICRPSRTERGRAISTDLQPRTSTGLAAGPASRLPVALLLAAGTGAAWALGAQPRGWWPLLPLGVAALTIALHGRGLRARLWLGGLAGAVLYGTTLGWLTGFAPAGYVAIVALEAAMLAVAVGLVPTARSGRWAGGWWALPAGLVLLDAAQTRFPFDGFPLPALVHSQLDGPFVLAAPLGGSLLVTAAAATAGVGLAAVVLTSGRARLLAVSVAVAVAGVPVAVGAAVATDAAGTLDVAVVQGGGPRGLRAVFTDPQDTTDRQFAVAEQITGSPDLVLLPETVISVDGSIAGSAGDARTAELARRLDASVVVGVVENQGAGFRNAAVLWGPDDTILGRYEKEHRVPFGEYIPGRELLSRVTDLTALVPRDAIAGEGTAVLESPAGPLGVVISYEVLFADRVREAVTGGGRIVLVPTNAASYVTEDVPAIEVAGARLRALEYGRTVVQSAPTGYSVVVAPDGRVLAQSGLGDPALLRETVPLRTGLTPYARTGDLPALALAVLVLLLPALLRRRAAP</sequence>
<dbReference type="Proteomes" id="UP000505377">
    <property type="component" value="Chromosome"/>
</dbReference>
<evidence type="ECO:0000313" key="12">
    <source>
        <dbReference type="Proteomes" id="UP000505377"/>
    </source>
</evidence>
<dbReference type="InterPro" id="IPR003010">
    <property type="entry name" value="C-N_Hydrolase"/>
</dbReference>
<dbReference type="SUPFAM" id="SSF56317">
    <property type="entry name" value="Carbon-nitrogen hydrolase"/>
    <property type="match status" value="1"/>
</dbReference>
<dbReference type="RefSeq" id="WP_172168634.1">
    <property type="nucleotide sequence ID" value="NZ_CP053564.1"/>
</dbReference>
<feature type="transmembrane region" description="Helical" evidence="8">
    <location>
        <begin position="179"/>
        <end position="198"/>
    </location>
</feature>
<dbReference type="EC" id="2.3.1.269" evidence="8"/>
<gene>
    <name evidence="8 11" type="primary">lnt</name>
    <name evidence="11" type="ORF">HOP40_20105</name>
</gene>
<dbReference type="InterPro" id="IPR004563">
    <property type="entry name" value="Apolipo_AcylTrfase"/>
</dbReference>
<feature type="transmembrane region" description="Helical" evidence="8">
    <location>
        <begin position="73"/>
        <end position="92"/>
    </location>
</feature>
<name>A0A6M6JSC5_9PSEU</name>
<dbReference type="KEGG" id="pbro:HOP40_20105"/>
<comment type="catalytic activity">
    <reaction evidence="8">
        <text>N-terminal S-1,2-diacyl-sn-glyceryl-L-cysteinyl-[lipoprotein] + a glycerophospholipid = N-acyl-S-1,2-diacyl-sn-glyceryl-L-cysteinyl-[lipoprotein] + a 2-acyl-sn-glycero-3-phospholipid + H(+)</text>
        <dbReference type="Rhea" id="RHEA:48228"/>
        <dbReference type="Rhea" id="RHEA-COMP:14681"/>
        <dbReference type="Rhea" id="RHEA-COMP:14684"/>
        <dbReference type="ChEBI" id="CHEBI:15378"/>
        <dbReference type="ChEBI" id="CHEBI:136912"/>
        <dbReference type="ChEBI" id="CHEBI:140656"/>
        <dbReference type="ChEBI" id="CHEBI:140657"/>
        <dbReference type="ChEBI" id="CHEBI:140660"/>
        <dbReference type="EC" id="2.3.1.269"/>
    </reaction>
</comment>
<keyword evidence="7 8" id="KW-0012">Acyltransferase</keyword>
<proteinExistence type="inferred from homology"/>
<comment type="function">
    <text evidence="8">Catalyzes the phospholipid dependent N-acylation of the N-terminal cysteine of apolipoprotein, the last step in lipoprotein maturation.</text>
</comment>
<keyword evidence="5 8" id="KW-1133">Transmembrane helix</keyword>
<keyword evidence="4 8" id="KW-0812">Transmembrane</keyword>
<feature type="transmembrane region" description="Helical" evidence="8">
    <location>
        <begin position="250"/>
        <end position="271"/>
    </location>
</feature>
<comment type="subcellular location">
    <subcellularLocation>
        <location evidence="1 8">Cell membrane</location>
        <topology evidence="1 8">Multi-pass membrane protein</topology>
    </subcellularLocation>
</comment>
<keyword evidence="3 8" id="KW-0808">Transferase</keyword>
<dbReference type="HAMAP" id="MF_01148">
    <property type="entry name" value="Lnt"/>
    <property type="match status" value="1"/>
</dbReference>
<evidence type="ECO:0000256" key="7">
    <source>
        <dbReference type="ARBA" id="ARBA00023315"/>
    </source>
</evidence>
<keyword evidence="11" id="KW-0449">Lipoprotein</keyword>
<evidence type="ECO:0000313" key="11">
    <source>
        <dbReference type="EMBL" id="QJY50758.1"/>
    </source>
</evidence>
<dbReference type="Pfam" id="PF20154">
    <property type="entry name" value="LNT_N"/>
    <property type="match status" value="1"/>
</dbReference>
<evidence type="ECO:0000256" key="3">
    <source>
        <dbReference type="ARBA" id="ARBA00022679"/>
    </source>
</evidence>
<comment type="similarity">
    <text evidence="8">Belongs to the CN hydrolase family. Apolipoprotein N-acyltransferase subfamily.</text>
</comment>
<feature type="compositionally biased region" description="Low complexity" evidence="9">
    <location>
        <begin position="18"/>
        <end position="33"/>
    </location>
</feature>
<feature type="transmembrane region" description="Helical" evidence="8">
    <location>
        <begin position="98"/>
        <end position="116"/>
    </location>
</feature>
<dbReference type="CDD" id="cd07571">
    <property type="entry name" value="ALP_N-acyl_transferase"/>
    <property type="match status" value="1"/>
</dbReference>
<keyword evidence="2 8" id="KW-1003">Cell membrane</keyword>
<keyword evidence="12" id="KW-1185">Reference proteome</keyword>
<dbReference type="GO" id="GO:0042158">
    <property type="term" value="P:lipoprotein biosynthetic process"/>
    <property type="evidence" value="ECO:0007669"/>
    <property type="project" value="UniProtKB-UniRule"/>
</dbReference>
<evidence type="ECO:0000256" key="4">
    <source>
        <dbReference type="ARBA" id="ARBA00022692"/>
    </source>
</evidence>
<evidence type="ECO:0000256" key="8">
    <source>
        <dbReference type="HAMAP-Rule" id="MF_01148"/>
    </source>
</evidence>
<feature type="transmembrane region" description="Helical" evidence="8">
    <location>
        <begin position="123"/>
        <end position="141"/>
    </location>
</feature>
<accession>A0A6M6JSC5</accession>
<feature type="transmembrane region" description="Helical" evidence="8">
    <location>
        <begin position="218"/>
        <end position="243"/>
    </location>
</feature>
<feature type="region of interest" description="Disordered" evidence="9">
    <location>
        <begin position="1"/>
        <end position="33"/>
    </location>
</feature>
<dbReference type="AlphaFoldDB" id="A0A6M6JSC5"/>
<organism evidence="11 12">
    <name type="scientific">Pseudonocardia broussonetiae</name>
    <dbReference type="NCBI Taxonomy" id="2736640"/>
    <lineage>
        <taxon>Bacteria</taxon>
        <taxon>Bacillati</taxon>
        <taxon>Actinomycetota</taxon>
        <taxon>Actinomycetes</taxon>
        <taxon>Pseudonocardiales</taxon>
        <taxon>Pseudonocardiaceae</taxon>
        <taxon>Pseudonocardia</taxon>
    </lineage>
</organism>
<dbReference type="GO" id="GO:0016410">
    <property type="term" value="F:N-acyltransferase activity"/>
    <property type="evidence" value="ECO:0007669"/>
    <property type="project" value="UniProtKB-UniRule"/>
</dbReference>
<protein>
    <recommendedName>
        <fullName evidence="8">Apolipoprotein N-acyltransferase</fullName>
        <shortName evidence="8">ALP N-acyltransferase</shortName>
        <ecNumber evidence="8">2.3.1.269</ecNumber>
    </recommendedName>
</protein>
<dbReference type="NCBIfam" id="TIGR00546">
    <property type="entry name" value="lnt"/>
    <property type="match status" value="1"/>
</dbReference>
<dbReference type="InterPro" id="IPR045378">
    <property type="entry name" value="LNT_N"/>
</dbReference>
<keyword evidence="6 8" id="KW-0472">Membrane</keyword>
<evidence type="ECO:0000256" key="9">
    <source>
        <dbReference type="SAM" id="MobiDB-lite"/>
    </source>
</evidence>
<comment type="pathway">
    <text evidence="8">Protein modification; lipoprotein biosynthesis (N-acyl transfer).</text>
</comment>
<feature type="transmembrane region" description="Helical" evidence="8">
    <location>
        <begin position="147"/>
        <end position="167"/>
    </location>
</feature>
<evidence type="ECO:0000256" key="5">
    <source>
        <dbReference type="ARBA" id="ARBA00022989"/>
    </source>
</evidence>
<dbReference type="PROSITE" id="PS50263">
    <property type="entry name" value="CN_HYDROLASE"/>
    <property type="match status" value="1"/>
</dbReference>
<dbReference type="EMBL" id="CP053564">
    <property type="protein sequence ID" value="QJY50758.1"/>
    <property type="molecule type" value="Genomic_DNA"/>
</dbReference>
<dbReference type="Pfam" id="PF00795">
    <property type="entry name" value="CN_hydrolase"/>
    <property type="match status" value="1"/>
</dbReference>
<dbReference type="UniPathway" id="UPA00666"/>